<protein>
    <submittedName>
        <fullName evidence="1">Uncharacterized protein</fullName>
    </submittedName>
</protein>
<gene>
    <name evidence="1" type="ORF">S12H4_56032</name>
</gene>
<dbReference type="AlphaFoldDB" id="X1V3D6"/>
<proteinExistence type="predicted"/>
<accession>X1V3D6</accession>
<evidence type="ECO:0000313" key="1">
    <source>
        <dbReference type="EMBL" id="GAJ24204.1"/>
    </source>
</evidence>
<reference evidence="1" key="1">
    <citation type="journal article" date="2014" name="Front. Microbiol.">
        <title>High frequency of phylogenetically diverse reductive dehalogenase-homologous genes in deep subseafloor sedimentary metagenomes.</title>
        <authorList>
            <person name="Kawai M."/>
            <person name="Futagami T."/>
            <person name="Toyoda A."/>
            <person name="Takaki Y."/>
            <person name="Nishi S."/>
            <person name="Hori S."/>
            <person name="Arai W."/>
            <person name="Tsubouchi T."/>
            <person name="Morono Y."/>
            <person name="Uchiyama I."/>
            <person name="Ito T."/>
            <person name="Fujiyama A."/>
            <person name="Inagaki F."/>
            <person name="Takami H."/>
        </authorList>
    </citation>
    <scope>NUCLEOTIDE SEQUENCE</scope>
    <source>
        <strain evidence="1">Expedition CK06-06</strain>
    </source>
</reference>
<comment type="caution">
    <text evidence="1">The sequence shown here is derived from an EMBL/GenBank/DDBJ whole genome shotgun (WGS) entry which is preliminary data.</text>
</comment>
<name>X1V3D6_9ZZZZ</name>
<sequence>MDGHDSPVKMPELNLIPETDRGIELDKGMKQVMSLLTAYWRERRVTLQSTPSGSLFTCNPEIKDIFHVPADGDGDVYQGDDIQCSEVMVMAHPSNGNTIWVRPHKIATVDNAWPLLKYDVVSFTITNLNMLHILIETSTERAIIAYTM</sequence>
<dbReference type="EMBL" id="BARW01036017">
    <property type="protein sequence ID" value="GAJ24204.1"/>
    <property type="molecule type" value="Genomic_DNA"/>
</dbReference>
<organism evidence="1">
    <name type="scientific">marine sediment metagenome</name>
    <dbReference type="NCBI Taxonomy" id="412755"/>
    <lineage>
        <taxon>unclassified sequences</taxon>
        <taxon>metagenomes</taxon>
        <taxon>ecological metagenomes</taxon>
    </lineage>
</organism>